<name>A0A9D4E4M6_DREPO</name>
<keyword evidence="3" id="KW-1185">Reference proteome</keyword>
<evidence type="ECO:0000313" key="2">
    <source>
        <dbReference type="EMBL" id="KAH3771870.1"/>
    </source>
</evidence>
<reference evidence="2" key="1">
    <citation type="journal article" date="2019" name="bioRxiv">
        <title>The Genome of the Zebra Mussel, Dreissena polymorpha: A Resource for Invasive Species Research.</title>
        <authorList>
            <person name="McCartney M.A."/>
            <person name="Auch B."/>
            <person name="Kono T."/>
            <person name="Mallez S."/>
            <person name="Zhang Y."/>
            <person name="Obille A."/>
            <person name="Becker A."/>
            <person name="Abrahante J.E."/>
            <person name="Garbe J."/>
            <person name="Badalamenti J.P."/>
            <person name="Herman A."/>
            <person name="Mangelson H."/>
            <person name="Liachko I."/>
            <person name="Sullivan S."/>
            <person name="Sone E.D."/>
            <person name="Koren S."/>
            <person name="Silverstein K.A.T."/>
            <person name="Beckman K.B."/>
            <person name="Gohl D.M."/>
        </authorList>
    </citation>
    <scope>NUCLEOTIDE SEQUENCE</scope>
    <source>
        <strain evidence="2">Duluth1</strain>
        <tissue evidence="2">Whole animal</tissue>
    </source>
</reference>
<gene>
    <name evidence="2" type="ORF">DPMN_173199</name>
</gene>
<reference evidence="2" key="2">
    <citation type="submission" date="2020-11" db="EMBL/GenBank/DDBJ databases">
        <authorList>
            <person name="McCartney M.A."/>
            <person name="Auch B."/>
            <person name="Kono T."/>
            <person name="Mallez S."/>
            <person name="Becker A."/>
            <person name="Gohl D.M."/>
            <person name="Silverstein K.A.T."/>
            <person name="Koren S."/>
            <person name="Bechman K.B."/>
            <person name="Herman A."/>
            <person name="Abrahante J.E."/>
            <person name="Garbe J."/>
        </authorList>
    </citation>
    <scope>NUCLEOTIDE SEQUENCE</scope>
    <source>
        <strain evidence="2">Duluth1</strain>
        <tissue evidence="2">Whole animal</tissue>
    </source>
</reference>
<organism evidence="2 3">
    <name type="scientific">Dreissena polymorpha</name>
    <name type="common">Zebra mussel</name>
    <name type="synonym">Mytilus polymorpha</name>
    <dbReference type="NCBI Taxonomy" id="45954"/>
    <lineage>
        <taxon>Eukaryota</taxon>
        <taxon>Metazoa</taxon>
        <taxon>Spiralia</taxon>
        <taxon>Lophotrochozoa</taxon>
        <taxon>Mollusca</taxon>
        <taxon>Bivalvia</taxon>
        <taxon>Autobranchia</taxon>
        <taxon>Heteroconchia</taxon>
        <taxon>Euheterodonta</taxon>
        <taxon>Imparidentia</taxon>
        <taxon>Neoheterodontei</taxon>
        <taxon>Myida</taxon>
        <taxon>Dreissenoidea</taxon>
        <taxon>Dreissenidae</taxon>
        <taxon>Dreissena</taxon>
    </lineage>
</organism>
<sequence>MHGRRKPQKVASPSPSPDRGSDTNTQSVASSMHPADSPVKLKKSKLVTRSDLSSEEEEVMVEWLKDHPILFNKKLYVQRQGQEGRSLEQASCAP</sequence>
<evidence type="ECO:0000313" key="3">
    <source>
        <dbReference type="Proteomes" id="UP000828390"/>
    </source>
</evidence>
<proteinExistence type="predicted"/>
<accession>A0A9D4E4M6</accession>
<dbReference type="AlphaFoldDB" id="A0A9D4E4M6"/>
<feature type="region of interest" description="Disordered" evidence="1">
    <location>
        <begin position="1"/>
        <end position="56"/>
    </location>
</feature>
<dbReference type="Proteomes" id="UP000828390">
    <property type="component" value="Unassembled WGS sequence"/>
</dbReference>
<protein>
    <submittedName>
        <fullName evidence="2">Uncharacterized protein</fullName>
    </submittedName>
</protein>
<evidence type="ECO:0000256" key="1">
    <source>
        <dbReference type="SAM" id="MobiDB-lite"/>
    </source>
</evidence>
<comment type="caution">
    <text evidence="2">The sequence shown here is derived from an EMBL/GenBank/DDBJ whole genome shotgun (WGS) entry which is preliminary data.</text>
</comment>
<dbReference type="EMBL" id="JAIWYP010000009">
    <property type="protein sequence ID" value="KAH3771870.1"/>
    <property type="molecule type" value="Genomic_DNA"/>
</dbReference>